<dbReference type="EMBL" id="JAGQKY010000279">
    <property type="protein sequence ID" value="MCA9398081.1"/>
    <property type="molecule type" value="Genomic_DNA"/>
</dbReference>
<protein>
    <submittedName>
        <fullName evidence="2">Uncharacterized protein</fullName>
    </submittedName>
</protein>
<comment type="caution">
    <text evidence="2">The sequence shown here is derived from an EMBL/GenBank/DDBJ whole genome shotgun (WGS) entry which is preliminary data.</text>
</comment>
<dbReference type="AlphaFoldDB" id="A0A955RXA0"/>
<organism evidence="2 3">
    <name type="scientific">candidate division WWE3 bacterium</name>
    <dbReference type="NCBI Taxonomy" id="2053526"/>
    <lineage>
        <taxon>Bacteria</taxon>
        <taxon>Katanobacteria</taxon>
    </lineage>
</organism>
<gene>
    <name evidence="2" type="ORF">KC573_04580</name>
</gene>
<feature type="transmembrane region" description="Helical" evidence="1">
    <location>
        <begin position="12"/>
        <end position="31"/>
    </location>
</feature>
<keyword evidence="1" id="KW-0812">Transmembrane</keyword>
<name>A0A955RXA0_UNCKA</name>
<keyword evidence="1" id="KW-0472">Membrane</keyword>
<evidence type="ECO:0000313" key="2">
    <source>
        <dbReference type="EMBL" id="MCA9398081.1"/>
    </source>
</evidence>
<reference evidence="2" key="2">
    <citation type="journal article" date="2021" name="Microbiome">
        <title>Successional dynamics and alternative stable states in a saline activated sludge microbial community over 9 years.</title>
        <authorList>
            <person name="Wang Y."/>
            <person name="Ye J."/>
            <person name="Ju F."/>
            <person name="Liu L."/>
            <person name="Boyd J.A."/>
            <person name="Deng Y."/>
            <person name="Parks D.H."/>
            <person name="Jiang X."/>
            <person name="Yin X."/>
            <person name="Woodcroft B.J."/>
            <person name="Tyson G.W."/>
            <person name="Hugenholtz P."/>
            <person name="Polz M.F."/>
            <person name="Zhang T."/>
        </authorList>
    </citation>
    <scope>NUCLEOTIDE SEQUENCE</scope>
    <source>
        <strain evidence="2">HKST-UBA02</strain>
    </source>
</reference>
<sequence>MQSSIRLLKDRSFTLGVVVGILVSVAVYAGMLTAQKYIQSEITIRQMQNNSVYARTVNDFTFAVHSVRFQEISDPLEEGYVYLIADVSFTNSSPHAVM</sequence>
<dbReference type="Proteomes" id="UP000699691">
    <property type="component" value="Unassembled WGS sequence"/>
</dbReference>
<reference evidence="2" key="1">
    <citation type="submission" date="2020-04" db="EMBL/GenBank/DDBJ databases">
        <authorList>
            <person name="Zhang T."/>
        </authorList>
    </citation>
    <scope>NUCLEOTIDE SEQUENCE</scope>
    <source>
        <strain evidence="2">HKST-UBA02</strain>
    </source>
</reference>
<evidence type="ECO:0000256" key="1">
    <source>
        <dbReference type="SAM" id="Phobius"/>
    </source>
</evidence>
<proteinExistence type="predicted"/>
<accession>A0A955RXA0</accession>
<feature type="non-terminal residue" evidence="2">
    <location>
        <position position="98"/>
    </location>
</feature>
<keyword evidence="1" id="KW-1133">Transmembrane helix</keyword>
<evidence type="ECO:0000313" key="3">
    <source>
        <dbReference type="Proteomes" id="UP000699691"/>
    </source>
</evidence>